<keyword evidence="1" id="KW-0812">Transmembrane</keyword>
<name>A0ABS3S523_9ACTN</name>
<dbReference type="Proteomes" id="UP000680206">
    <property type="component" value="Unassembled WGS sequence"/>
</dbReference>
<evidence type="ECO:0000256" key="1">
    <source>
        <dbReference type="SAM" id="Phobius"/>
    </source>
</evidence>
<dbReference type="RefSeq" id="WP_208250394.1">
    <property type="nucleotide sequence ID" value="NZ_JAGEPF010000032.1"/>
</dbReference>
<protein>
    <submittedName>
        <fullName evidence="2">Uncharacterized protein</fullName>
    </submittedName>
</protein>
<proteinExistence type="predicted"/>
<organism evidence="2 3">
    <name type="scientific">Actinomadura violacea</name>
    <dbReference type="NCBI Taxonomy" id="2819934"/>
    <lineage>
        <taxon>Bacteria</taxon>
        <taxon>Bacillati</taxon>
        <taxon>Actinomycetota</taxon>
        <taxon>Actinomycetes</taxon>
        <taxon>Streptosporangiales</taxon>
        <taxon>Thermomonosporaceae</taxon>
        <taxon>Actinomadura</taxon>
    </lineage>
</organism>
<evidence type="ECO:0000313" key="2">
    <source>
        <dbReference type="EMBL" id="MBO2464096.1"/>
    </source>
</evidence>
<feature type="transmembrane region" description="Helical" evidence="1">
    <location>
        <begin position="132"/>
        <end position="155"/>
    </location>
</feature>
<keyword evidence="1" id="KW-0472">Membrane</keyword>
<comment type="caution">
    <text evidence="2">The sequence shown here is derived from an EMBL/GenBank/DDBJ whole genome shotgun (WGS) entry which is preliminary data.</text>
</comment>
<keyword evidence="1" id="KW-1133">Transmembrane helix</keyword>
<evidence type="ECO:0000313" key="3">
    <source>
        <dbReference type="Proteomes" id="UP000680206"/>
    </source>
</evidence>
<sequence length="170" mass="17137">MRAIARAGALPSALLCGGIVCGAFVCGAGPAARAAGPVVTPGRARPGETVVVTGTCPAGDRGVRVSGAAAGEGAVRGGRFRVEARVARETGRRPVTAWCVPSGRAERAPLEVRGARRPRPHGWAMPGDDGFAVPWTSVALVLAAGAAGAGAAALARSRFRRTRGRGQVRP</sequence>
<reference evidence="2 3" key="1">
    <citation type="submission" date="2021-03" db="EMBL/GenBank/DDBJ databases">
        <title>Actinomadura violae sp. nov., isolated from lichen in Thailand.</title>
        <authorList>
            <person name="Kanchanasin P."/>
            <person name="Saeng-In P."/>
            <person name="Phongsopitanun W."/>
            <person name="Yuki M."/>
            <person name="Kudo T."/>
            <person name="Ohkuma M."/>
            <person name="Tanasupawat S."/>
        </authorList>
    </citation>
    <scope>NUCLEOTIDE SEQUENCE [LARGE SCALE GENOMIC DNA]</scope>
    <source>
        <strain evidence="2 3">LCR2-06</strain>
    </source>
</reference>
<keyword evidence="3" id="KW-1185">Reference proteome</keyword>
<dbReference type="EMBL" id="JAGEPF010000032">
    <property type="protein sequence ID" value="MBO2464096.1"/>
    <property type="molecule type" value="Genomic_DNA"/>
</dbReference>
<accession>A0ABS3S523</accession>
<gene>
    <name evidence="2" type="ORF">J4709_41655</name>
</gene>